<reference evidence="9 10" key="1">
    <citation type="submission" date="2020-08" db="EMBL/GenBank/DDBJ databases">
        <title>Genome sequence of Thermomonas brevis KACC 16975T.</title>
        <authorList>
            <person name="Hyun D.-W."/>
            <person name="Bae J.-W."/>
        </authorList>
    </citation>
    <scope>NUCLEOTIDE SEQUENCE [LARGE SCALE GENOMIC DNA]</scope>
    <source>
        <strain evidence="9 10">KACC 16975</strain>
    </source>
</reference>
<dbReference type="HAMAP" id="MF_00740">
    <property type="entry name" value="Phosphopentomut"/>
    <property type="match status" value="1"/>
</dbReference>
<evidence type="ECO:0000259" key="8">
    <source>
        <dbReference type="Pfam" id="PF01676"/>
    </source>
</evidence>
<evidence type="ECO:0000256" key="7">
    <source>
        <dbReference type="NCBIfam" id="TIGR01696"/>
    </source>
</evidence>
<comment type="catalytic activity">
    <reaction evidence="6">
        <text>alpha-D-ribose 1-phosphate = D-ribose 5-phosphate</text>
        <dbReference type="Rhea" id="RHEA:18793"/>
        <dbReference type="ChEBI" id="CHEBI:57720"/>
        <dbReference type="ChEBI" id="CHEBI:78346"/>
        <dbReference type="EC" id="5.4.2.7"/>
    </reaction>
</comment>
<keyword evidence="10" id="KW-1185">Reference proteome</keyword>
<feature type="binding site" evidence="6">
    <location>
        <position position="303"/>
    </location>
    <ligand>
        <name>Mn(2+)</name>
        <dbReference type="ChEBI" id="CHEBI:29035"/>
        <label>2</label>
    </ligand>
</feature>
<comment type="catalytic activity">
    <reaction evidence="6">
        <text>2-deoxy-alpha-D-ribose 1-phosphate = 2-deoxy-D-ribose 5-phosphate</text>
        <dbReference type="Rhea" id="RHEA:27658"/>
        <dbReference type="ChEBI" id="CHEBI:57259"/>
        <dbReference type="ChEBI" id="CHEBI:62877"/>
        <dbReference type="EC" id="5.4.2.7"/>
    </reaction>
</comment>
<dbReference type="GO" id="GO:0006018">
    <property type="term" value="P:2-deoxyribose 1-phosphate catabolic process"/>
    <property type="evidence" value="ECO:0007669"/>
    <property type="project" value="UniProtKB-UniRule"/>
</dbReference>
<dbReference type="Gene3D" id="3.40.720.10">
    <property type="entry name" value="Alkaline Phosphatase, subunit A"/>
    <property type="match status" value="1"/>
</dbReference>
<organism evidence="9 10">
    <name type="scientific">Thermomonas brevis</name>
    <dbReference type="NCBI Taxonomy" id="215691"/>
    <lineage>
        <taxon>Bacteria</taxon>
        <taxon>Pseudomonadati</taxon>
        <taxon>Pseudomonadota</taxon>
        <taxon>Gammaproteobacteria</taxon>
        <taxon>Lysobacterales</taxon>
        <taxon>Lysobacteraceae</taxon>
        <taxon>Thermomonas</taxon>
    </lineage>
</organism>
<feature type="binding site" evidence="6">
    <location>
        <position position="339"/>
    </location>
    <ligand>
        <name>Mn(2+)</name>
        <dbReference type="ChEBI" id="CHEBI:29035"/>
        <label>1</label>
    </ligand>
</feature>
<dbReference type="FunFam" id="3.30.70.1250:FF:000001">
    <property type="entry name" value="Phosphopentomutase"/>
    <property type="match status" value="1"/>
</dbReference>
<dbReference type="Pfam" id="PF01676">
    <property type="entry name" value="Metalloenzyme"/>
    <property type="match status" value="1"/>
</dbReference>
<dbReference type="PIRSF" id="PIRSF001491">
    <property type="entry name" value="Ppentomutase"/>
    <property type="match status" value="1"/>
</dbReference>
<comment type="similarity">
    <text evidence="1 6">Belongs to the phosphopentomutase family.</text>
</comment>
<dbReference type="GO" id="GO:0009117">
    <property type="term" value="P:nucleotide metabolic process"/>
    <property type="evidence" value="ECO:0007669"/>
    <property type="project" value="UniProtKB-UniRule"/>
</dbReference>
<dbReference type="Proteomes" id="UP000515977">
    <property type="component" value="Chromosome"/>
</dbReference>
<dbReference type="InterPro" id="IPR010045">
    <property type="entry name" value="DeoB"/>
</dbReference>
<accession>A0A7G9QTA4</accession>
<dbReference type="InterPro" id="IPR024052">
    <property type="entry name" value="Phosphopentomutase_DeoB_cap_sf"/>
</dbReference>
<dbReference type="AlphaFoldDB" id="A0A7G9QTA4"/>
<name>A0A7G9QTA4_9GAMM</name>
<dbReference type="SUPFAM" id="SSF143856">
    <property type="entry name" value="DeoB insert domain-like"/>
    <property type="match status" value="1"/>
</dbReference>
<dbReference type="GO" id="GO:0008973">
    <property type="term" value="F:phosphopentomutase activity"/>
    <property type="evidence" value="ECO:0007669"/>
    <property type="project" value="UniProtKB-UniRule"/>
</dbReference>
<feature type="binding site" evidence="6">
    <location>
        <position position="10"/>
    </location>
    <ligand>
        <name>Mn(2+)</name>
        <dbReference type="ChEBI" id="CHEBI:29035"/>
        <label>1</label>
    </ligand>
</feature>
<feature type="binding site" evidence="6">
    <location>
        <position position="340"/>
    </location>
    <ligand>
        <name>Mn(2+)</name>
        <dbReference type="ChEBI" id="CHEBI:29035"/>
        <label>1</label>
    </ligand>
</feature>
<keyword evidence="4 6" id="KW-0464">Manganese</keyword>
<protein>
    <recommendedName>
        <fullName evidence="6 7">Phosphopentomutase</fullName>
        <ecNumber evidence="6 7">5.4.2.7</ecNumber>
    </recommendedName>
    <alternativeName>
        <fullName evidence="6">Phosphodeoxyribomutase</fullName>
    </alternativeName>
</protein>
<dbReference type="EMBL" id="CP060711">
    <property type="protein sequence ID" value="QNN46579.1"/>
    <property type="molecule type" value="Genomic_DNA"/>
</dbReference>
<dbReference type="GO" id="GO:0030145">
    <property type="term" value="F:manganese ion binding"/>
    <property type="evidence" value="ECO:0007669"/>
    <property type="project" value="UniProtKB-UniRule"/>
</dbReference>
<dbReference type="RefSeq" id="WP_187570343.1">
    <property type="nucleotide sequence ID" value="NZ_CP060711.1"/>
</dbReference>
<evidence type="ECO:0000256" key="5">
    <source>
        <dbReference type="ARBA" id="ARBA00023235"/>
    </source>
</evidence>
<evidence type="ECO:0000256" key="3">
    <source>
        <dbReference type="ARBA" id="ARBA00022723"/>
    </source>
</evidence>
<evidence type="ECO:0000256" key="1">
    <source>
        <dbReference type="ARBA" id="ARBA00010373"/>
    </source>
</evidence>
<dbReference type="SUPFAM" id="SSF53649">
    <property type="entry name" value="Alkaline phosphatase-like"/>
    <property type="match status" value="1"/>
</dbReference>
<dbReference type="KEGG" id="tbv:H9L17_15695"/>
<evidence type="ECO:0000256" key="6">
    <source>
        <dbReference type="HAMAP-Rule" id="MF_00740"/>
    </source>
</evidence>
<evidence type="ECO:0000256" key="4">
    <source>
        <dbReference type="ARBA" id="ARBA00023211"/>
    </source>
</evidence>
<feature type="binding site" evidence="6">
    <location>
        <position position="351"/>
    </location>
    <ligand>
        <name>Mn(2+)</name>
        <dbReference type="ChEBI" id="CHEBI:29035"/>
        <label>2</label>
    </ligand>
</feature>
<dbReference type="InterPro" id="IPR017850">
    <property type="entry name" value="Alkaline_phosphatase_core_sf"/>
</dbReference>
<gene>
    <name evidence="6" type="primary">deoB</name>
    <name evidence="9" type="ORF">H9L17_15695</name>
</gene>
<comment type="cofactor">
    <cofactor evidence="6">
        <name>Mn(2+)</name>
        <dbReference type="ChEBI" id="CHEBI:29035"/>
    </cofactor>
    <text evidence="6">Binds 2 manganese ions.</text>
</comment>
<evidence type="ECO:0000313" key="10">
    <source>
        <dbReference type="Proteomes" id="UP000515977"/>
    </source>
</evidence>
<dbReference type="PANTHER" id="PTHR21110">
    <property type="entry name" value="PHOSPHOPENTOMUTASE"/>
    <property type="match status" value="1"/>
</dbReference>
<feature type="binding site" evidence="6">
    <location>
        <position position="298"/>
    </location>
    <ligand>
        <name>Mn(2+)</name>
        <dbReference type="ChEBI" id="CHEBI:29035"/>
        <label>2</label>
    </ligand>
</feature>
<proteinExistence type="inferred from homology"/>
<comment type="function">
    <text evidence="6">Isomerase that catalyzes the conversion of deoxy-ribose 1-phosphate (dRib-1-P) and ribose 1-phosphate (Rib-1-P) to deoxy-ribose 5-phosphate (dRib-5-P) and ribose 5-phosphate (Rib-5-P), respectively.</text>
</comment>
<dbReference type="Gene3D" id="3.30.70.1250">
    <property type="entry name" value="Phosphopentomutase"/>
    <property type="match status" value="1"/>
</dbReference>
<evidence type="ECO:0000256" key="2">
    <source>
        <dbReference type="ARBA" id="ARBA00022490"/>
    </source>
</evidence>
<evidence type="ECO:0000313" key="9">
    <source>
        <dbReference type="EMBL" id="QNN46579.1"/>
    </source>
</evidence>
<keyword evidence="5 6" id="KW-0413">Isomerase</keyword>
<feature type="domain" description="Metalloenzyme" evidence="8">
    <location>
        <begin position="3"/>
        <end position="390"/>
    </location>
</feature>
<comment type="pathway">
    <text evidence="6">Carbohydrate degradation; 2-deoxy-D-ribose 1-phosphate degradation; D-glyceraldehyde 3-phosphate and acetaldehyde from 2-deoxy-alpha-D-ribose 1-phosphate: step 1/2.</text>
</comment>
<dbReference type="EC" id="5.4.2.7" evidence="6 7"/>
<dbReference type="NCBIfam" id="TIGR01696">
    <property type="entry name" value="deoB"/>
    <property type="match status" value="1"/>
</dbReference>
<keyword evidence="2 6" id="KW-0963">Cytoplasm</keyword>
<dbReference type="CDD" id="cd16009">
    <property type="entry name" value="PPM"/>
    <property type="match status" value="1"/>
</dbReference>
<dbReference type="UniPathway" id="UPA00087">
    <property type="reaction ID" value="UER00173"/>
</dbReference>
<dbReference type="GO" id="GO:0006015">
    <property type="term" value="P:5-phosphoribose 1-diphosphate biosynthetic process"/>
    <property type="evidence" value="ECO:0007669"/>
    <property type="project" value="UniProtKB-UniPathway"/>
</dbReference>
<sequence>MARAVWLVLDSLGIGNAPDAADYGDAGADTFGHIAAACAAAARGPLRLPQLTRLGLPQAHALATGRAAAGFEDAPAPQGLWGCMAERACGKDTPSGHWESAGVVLDRPFGLFASPQDSFPPELLDALVARAGLSGVLGDCHASGTEIIARLGGEHVAIGKPIVYTSADSVFQVAAHEQAFGLERLYEVCRITRELLEPYDIGRVIARPFTGDARTGFVRTGNRRDYALPPPAPTLLDAVCAAGGEVVAVGKISDIFAARGVSRKLPASGHDALFDTTLAALAQAGDGALVATNFVDFDSVYGHRRDALGYGAALEAFDARLPQLLDALRPGDLLALSADHGCDPTWPGSDHTRERVPLLAFGPGLAPRALGRRDSFADLGQGIATHLGLPPLAAGRCFLTD</sequence>
<dbReference type="NCBIfam" id="NF003766">
    <property type="entry name" value="PRK05362.1"/>
    <property type="match status" value="1"/>
</dbReference>
<comment type="subcellular location">
    <subcellularLocation>
        <location evidence="6">Cytoplasm</location>
    </subcellularLocation>
</comment>
<dbReference type="GO" id="GO:0043094">
    <property type="term" value="P:metabolic compound salvage"/>
    <property type="evidence" value="ECO:0007669"/>
    <property type="project" value="UniProtKB-UniRule"/>
</dbReference>
<keyword evidence="3 6" id="KW-0479">Metal-binding</keyword>
<dbReference type="InterPro" id="IPR006124">
    <property type="entry name" value="Metalloenzyme"/>
</dbReference>
<dbReference type="PANTHER" id="PTHR21110:SF0">
    <property type="entry name" value="PHOSPHOPENTOMUTASE"/>
    <property type="match status" value="1"/>
</dbReference>
<dbReference type="GO" id="GO:0000287">
    <property type="term" value="F:magnesium ion binding"/>
    <property type="evidence" value="ECO:0007669"/>
    <property type="project" value="UniProtKB-UniRule"/>
</dbReference>
<dbReference type="GO" id="GO:0005829">
    <property type="term" value="C:cytosol"/>
    <property type="evidence" value="ECO:0007669"/>
    <property type="project" value="TreeGrafter"/>
</dbReference>